<keyword evidence="2" id="KW-0812">Transmembrane</keyword>
<accession>A0A914X2S3</accession>
<evidence type="ECO:0000256" key="2">
    <source>
        <dbReference type="SAM" id="Phobius"/>
    </source>
</evidence>
<proteinExistence type="predicted"/>
<reference evidence="4" key="1">
    <citation type="submission" date="2022-11" db="UniProtKB">
        <authorList>
            <consortium name="WormBaseParasite"/>
        </authorList>
    </citation>
    <scope>IDENTIFICATION</scope>
</reference>
<sequence length="99" mass="10936">MQMTSPLTHIISGTAKAAAQTARAVSWWEELKPLFWYLNNAIVLFGSAAYTNIQAKEMDKTRNSNNNKNRRSTGVSVDKAPLLSNTGDTDEDSVELSVF</sequence>
<name>A0A914X2S3_9BILA</name>
<feature type="compositionally biased region" description="Acidic residues" evidence="1">
    <location>
        <begin position="88"/>
        <end position="99"/>
    </location>
</feature>
<protein>
    <submittedName>
        <fullName evidence="4">Uncharacterized protein</fullName>
    </submittedName>
</protein>
<dbReference type="Proteomes" id="UP000887566">
    <property type="component" value="Unplaced"/>
</dbReference>
<evidence type="ECO:0000313" key="4">
    <source>
        <dbReference type="WBParaSite" id="PSAMB.scaffold6245size11333.g28224.t1"/>
    </source>
</evidence>
<dbReference type="AlphaFoldDB" id="A0A914X2S3"/>
<keyword evidence="3" id="KW-1185">Reference proteome</keyword>
<keyword evidence="2" id="KW-1133">Transmembrane helix</keyword>
<evidence type="ECO:0000256" key="1">
    <source>
        <dbReference type="SAM" id="MobiDB-lite"/>
    </source>
</evidence>
<dbReference type="WBParaSite" id="PSAMB.scaffold6245size11333.g28224.t1">
    <property type="protein sequence ID" value="PSAMB.scaffold6245size11333.g28224.t1"/>
    <property type="gene ID" value="PSAMB.scaffold6245size11333.g28224"/>
</dbReference>
<evidence type="ECO:0000313" key="3">
    <source>
        <dbReference type="Proteomes" id="UP000887566"/>
    </source>
</evidence>
<keyword evidence="2" id="KW-0472">Membrane</keyword>
<feature type="transmembrane region" description="Helical" evidence="2">
    <location>
        <begin position="34"/>
        <end position="53"/>
    </location>
</feature>
<feature type="region of interest" description="Disordered" evidence="1">
    <location>
        <begin position="57"/>
        <end position="99"/>
    </location>
</feature>
<organism evidence="3 4">
    <name type="scientific">Plectus sambesii</name>
    <dbReference type="NCBI Taxonomy" id="2011161"/>
    <lineage>
        <taxon>Eukaryota</taxon>
        <taxon>Metazoa</taxon>
        <taxon>Ecdysozoa</taxon>
        <taxon>Nematoda</taxon>
        <taxon>Chromadorea</taxon>
        <taxon>Plectida</taxon>
        <taxon>Plectina</taxon>
        <taxon>Plectoidea</taxon>
        <taxon>Plectidae</taxon>
        <taxon>Plectus</taxon>
    </lineage>
</organism>